<dbReference type="PANTHER" id="PTHR22602:SF0">
    <property type="entry name" value="TRANSFERASE CAF17, MITOCHONDRIAL-RELATED"/>
    <property type="match status" value="1"/>
</dbReference>
<evidence type="ECO:0000313" key="5">
    <source>
        <dbReference type="Proteomes" id="UP000664332"/>
    </source>
</evidence>
<dbReference type="EMBL" id="JAFLEQ010000017">
    <property type="protein sequence ID" value="MBN9645029.1"/>
    <property type="molecule type" value="Genomic_DNA"/>
</dbReference>
<dbReference type="GO" id="GO:0016226">
    <property type="term" value="P:iron-sulfur cluster assembly"/>
    <property type="evidence" value="ECO:0007669"/>
    <property type="project" value="TreeGrafter"/>
</dbReference>
<dbReference type="NCBIfam" id="TIGR03317">
    <property type="entry name" value="ygfZ_signature"/>
    <property type="match status" value="1"/>
</dbReference>
<dbReference type="PANTHER" id="PTHR22602">
    <property type="entry name" value="TRANSFERASE CAF17, MITOCHONDRIAL-RELATED"/>
    <property type="match status" value="1"/>
</dbReference>
<dbReference type="InterPro" id="IPR027266">
    <property type="entry name" value="TrmE/GcvT-like"/>
</dbReference>
<gene>
    <name evidence="4" type="ORF">JZY06_10480</name>
</gene>
<feature type="compositionally biased region" description="Polar residues" evidence="2">
    <location>
        <begin position="1"/>
        <end position="10"/>
    </location>
</feature>
<dbReference type="RefSeq" id="WP_207279515.1">
    <property type="nucleotide sequence ID" value="NZ_JAFLEQ010000017.1"/>
</dbReference>
<comment type="caution">
    <text evidence="4">The sequence shown here is derived from an EMBL/GenBank/DDBJ whole genome shotgun (WGS) entry which is preliminary data.</text>
</comment>
<evidence type="ECO:0000256" key="1">
    <source>
        <dbReference type="ARBA" id="ARBA00022946"/>
    </source>
</evidence>
<proteinExistence type="predicted"/>
<dbReference type="Gene3D" id="3.30.1360.120">
    <property type="entry name" value="Probable tRNA modification gtpase trme, domain 1"/>
    <property type="match status" value="1"/>
</dbReference>
<protein>
    <submittedName>
        <fullName evidence="4">Folate-binding protein YgfZ</fullName>
    </submittedName>
</protein>
<accession>A0A939E238</accession>
<evidence type="ECO:0000259" key="3">
    <source>
        <dbReference type="Pfam" id="PF25455"/>
    </source>
</evidence>
<feature type="region of interest" description="Disordered" evidence="2">
    <location>
        <begin position="348"/>
        <end position="369"/>
    </location>
</feature>
<evidence type="ECO:0000256" key="2">
    <source>
        <dbReference type="SAM" id="MobiDB-lite"/>
    </source>
</evidence>
<dbReference type="InterPro" id="IPR057460">
    <property type="entry name" value="CAF17_C"/>
</dbReference>
<feature type="domain" description="CAF17 C-terminal" evidence="3">
    <location>
        <begin position="293"/>
        <end position="357"/>
    </location>
</feature>
<dbReference type="InterPro" id="IPR045179">
    <property type="entry name" value="YgfZ/GcvT"/>
</dbReference>
<name>A0A939E238_9CORY</name>
<reference evidence="4" key="1">
    <citation type="submission" date="2021-03" db="EMBL/GenBank/DDBJ databases">
        <authorList>
            <person name="Sun Q."/>
        </authorList>
    </citation>
    <scope>NUCLEOTIDE SEQUENCE</scope>
    <source>
        <strain evidence="4">CCM 8862</strain>
    </source>
</reference>
<sequence>MSSQPKNPNASLPRHSPGDAASPILDLAGALPPDSGSPAGLRPEEAGSDTVAWHYGGPLEEQMCLSRGGATVTDRSHLSVVEISGADALDLCNRLFSQKLDGAPDGYAAGMLNLNAQGHVLHSARIALAGTTLTMITTADQAESLVAYIESMRFWSQVTVTPTTHAVLTVMGSGHRLPQTLDGEIARIPIDWLGPQRTDVIVRRESLAAAFTTLSGGGFTPAGLMAFTAERVKALDAYPPLDLTPASIPHEVWHWIGTADHPGFVHLDKGCYRGQETVSRVHNLGRSPKVLALVHLDGSAPDLPAPGESIVAGRRSVGRLGTVVHDCDLGPIGLAVIKRSALSSGGLHADGQPITVDTDSVPGDDAPRPGRVAIAKLKGTDAT</sequence>
<keyword evidence="5" id="KW-1185">Reference proteome</keyword>
<organism evidence="4 5">
    <name type="scientific">Corynebacterium mendelii</name>
    <dbReference type="NCBI Taxonomy" id="2765362"/>
    <lineage>
        <taxon>Bacteria</taxon>
        <taxon>Bacillati</taxon>
        <taxon>Actinomycetota</taxon>
        <taxon>Actinomycetes</taxon>
        <taxon>Mycobacteriales</taxon>
        <taxon>Corynebacteriaceae</taxon>
        <taxon>Corynebacterium</taxon>
    </lineage>
</organism>
<dbReference type="AlphaFoldDB" id="A0A939E238"/>
<feature type="region of interest" description="Disordered" evidence="2">
    <location>
        <begin position="1"/>
        <end position="52"/>
    </location>
</feature>
<keyword evidence="1" id="KW-0809">Transit peptide</keyword>
<dbReference type="Gene3D" id="2.40.30.160">
    <property type="match status" value="1"/>
</dbReference>
<dbReference type="InterPro" id="IPR017703">
    <property type="entry name" value="YgfZ/GCV_T_CS"/>
</dbReference>
<evidence type="ECO:0000313" key="4">
    <source>
        <dbReference type="EMBL" id="MBN9645029.1"/>
    </source>
</evidence>
<dbReference type="Proteomes" id="UP000664332">
    <property type="component" value="Unassembled WGS sequence"/>
</dbReference>
<dbReference type="SUPFAM" id="SSF103025">
    <property type="entry name" value="Folate-binding domain"/>
    <property type="match status" value="1"/>
</dbReference>
<dbReference type="Pfam" id="PF25455">
    <property type="entry name" value="Beta-barrel_CAF17_C"/>
    <property type="match status" value="1"/>
</dbReference>